<proteinExistence type="predicted"/>
<protein>
    <submittedName>
        <fullName evidence="2">Uncharacterized protein</fullName>
    </submittedName>
</protein>
<accession>A0AAD2CI91</accession>
<dbReference type="EMBL" id="CAKOGP040000302">
    <property type="protein sequence ID" value="CAJ1933766.1"/>
    <property type="molecule type" value="Genomic_DNA"/>
</dbReference>
<dbReference type="AlphaFoldDB" id="A0AAD2CI91"/>
<reference evidence="2" key="1">
    <citation type="submission" date="2023-08" db="EMBL/GenBank/DDBJ databases">
        <authorList>
            <person name="Audoor S."/>
            <person name="Bilcke G."/>
        </authorList>
    </citation>
    <scope>NUCLEOTIDE SEQUENCE</scope>
</reference>
<comment type="caution">
    <text evidence="2">The sequence shown here is derived from an EMBL/GenBank/DDBJ whole genome shotgun (WGS) entry which is preliminary data.</text>
</comment>
<name>A0AAD2CI91_9STRA</name>
<sequence length="90" mass="10012">MTILELAPLEPATQVLPPPPASQMQEAPSAPRPKRRKLTISRLTNEQIIDHQLAAPDLNCVELHQKSETMIIMQGNRTLPKGFTYIARSA</sequence>
<evidence type="ECO:0000313" key="3">
    <source>
        <dbReference type="Proteomes" id="UP001295423"/>
    </source>
</evidence>
<feature type="region of interest" description="Disordered" evidence="1">
    <location>
        <begin position="1"/>
        <end position="35"/>
    </location>
</feature>
<evidence type="ECO:0000313" key="2">
    <source>
        <dbReference type="EMBL" id="CAJ1933766.1"/>
    </source>
</evidence>
<keyword evidence="3" id="KW-1185">Reference proteome</keyword>
<dbReference type="Proteomes" id="UP001295423">
    <property type="component" value="Unassembled WGS sequence"/>
</dbReference>
<organism evidence="2 3">
    <name type="scientific">Cylindrotheca closterium</name>
    <dbReference type="NCBI Taxonomy" id="2856"/>
    <lineage>
        <taxon>Eukaryota</taxon>
        <taxon>Sar</taxon>
        <taxon>Stramenopiles</taxon>
        <taxon>Ochrophyta</taxon>
        <taxon>Bacillariophyta</taxon>
        <taxon>Bacillariophyceae</taxon>
        <taxon>Bacillariophycidae</taxon>
        <taxon>Bacillariales</taxon>
        <taxon>Bacillariaceae</taxon>
        <taxon>Cylindrotheca</taxon>
    </lineage>
</organism>
<gene>
    <name evidence="2" type="ORF">CYCCA115_LOCUS3449</name>
</gene>
<evidence type="ECO:0000256" key="1">
    <source>
        <dbReference type="SAM" id="MobiDB-lite"/>
    </source>
</evidence>